<dbReference type="Gene3D" id="3.90.25.10">
    <property type="entry name" value="UDP-galactose 4-epimerase, domain 1"/>
    <property type="match status" value="1"/>
</dbReference>
<keyword evidence="6" id="KW-1185">Reference proteome</keyword>
<dbReference type="Gene3D" id="3.40.50.720">
    <property type="entry name" value="NAD(P)-binding Rossmann-like Domain"/>
    <property type="match status" value="1"/>
</dbReference>
<evidence type="ECO:0000313" key="5">
    <source>
        <dbReference type="EMBL" id="GJQ10752.1"/>
    </source>
</evidence>
<dbReference type="GO" id="GO:0005634">
    <property type="term" value="C:nucleus"/>
    <property type="evidence" value="ECO:0007669"/>
    <property type="project" value="TreeGrafter"/>
</dbReference>
<dbReference type="InterPro" id="IPR051164">
    <property type="entry name" value="NmrA-like_oxidored"/>
</dbReference>
<comment type="caution">
    <text evidence="5">The sequence shown here is derived from an EMBL/GenBank/DDBJ whole genome shotgun (WGS) entry which is preliminary data.</text>
</comment>
<proteinExistence type="inferred from homology"/>
<reference evidence="5" key="2">
    <citation type="submission" date="2022-01" db="EMBL/GenBank/DDBJ databases">
        <authorList>
            <person name="Hirooka S."/>
            <person name="Miyagishima S.Y."/>
        </authorList>
    </citation>
    <scope>NUCLEOTIDE SEQUENCE</scope>
    <source>
        <strain evidence="5">NBRC 102759</strain>
    </source>
</reference>
<gene>
    <name evidence="5" type="ORF">GpartN1_g2543.t1</name>
</gene>
<keyword evidence="3" id="KW-0560">Oxidoreductase</keyword>
<dbReference type="InterPro" id="IPR008030">
    <property type="entry name" value="NmrA-like"/>
</dbReference>
<dbReference type="InterPro" id="IPR036291">
    <property type="entry name" value="NAD(P)-bd_dom_sf"/>
</dbReference>
<evidence type="ECO:0000256" key="1">
    <source>
        <dbReference type="ARBA" id="ARBA00006328"/>
    </source>
</evidence>
<comment type="similarity">
    <text evidence="1">Belongs to the NmrA-type oxidoreductase family.</text>
</comment>
<dbReference type="EMBL" id="BQMJ01000018">
    <property type="protein sequence ID" value="GJQ10752.1"/>
    <property type="molecule type" value="Genomic_DNA"/>
</dbReference>
<sequence>MQRVVVFGATGRQGGSVINHLLESGGYSIRAVTRNVSSEKAQNLVKKGVEIVKGDLLQSPQTLVPILKDAHVVFGVTDYWSLLDRPEGAEQSEIQCGKNLVDAIVEARVPFPIFSGLPSALRLTDNKIRVSHFESKANIEEYIEKKGYPFVIVHPYAYFENLFYWLQPSSEAPGSFQIVLPMGPSNILLTCMQNFGGVIASILKSPQNYLGKTIDIVHSYTDFYKVANVLSEVFGKKVVYHSVSVEEFRRFPFPGASDLADMFAAYQIMFDDSHIQNFDLKIAKELYPQCHSLASWAEEHKSELLKLH</sequence>
<dbReference type="AlphaFoldDB" id="A0A9C7PW72"/>
<protein>
    <recommendedName>
        <fullName evidence="4">NmrA-like domain-containing protein</fullName>
    </recommendedName>
</protein>
<dbReference type="CDD" id="cd05251">
    <property type="entry name" value="NmrA_like_SDR_a"/>
    <property type="match status" value="1"/>
</dbReference>
<reference evidence="5" key="1">
    <citation type="journal article" date="2022" name="Proc. Natl. Acad. Sci. U.S.A.">
        <title>Life cycle and functional genomics of the unicellular red alga Galdieria for elucidating algal and plant evolution and industrial use.</title>
        <authorList>
            <person name="Hirooka S."/>
            <person name="Itabashi T."/>
            <person name="Ichinose T.M."/>
            <person name="Onuma R."/>
            <person name="Fujiwara T."/>
            <person name="Yamashita S."/>
            <person name="Jong L.W."/>
            <person name="Tomita R."/>
            <person name="Iwane A.H."/>
            <person name="Miyagishima S.Y."/>
        </authorList>
    </citation>
    <scope>NUCLEOTIDE SEQUENCE</scope>
    <source>
        <strain evidence="5">NBRC 102759</strain>
    </source>
</reference>
<organism evidence="5 6">
    <name type="scientific">Galdieria partita</name>
    <dbReference type="NCBI Taxonomy" id="83374"/>
    <lineage>
        <taxon>Eukaryota</taxon>
        <taxon>Rhodophyta</taxon>
        <taxon>Bangiophyceae</taxon>
        <taxon>Galdieriales</taxon>
        <taxon>Galdieriaceae</taxon>
        <taxon>Galdieria</taxon>
    </lineage>
</organism>
<dbReference type="GO" id="GO:0016491">
    <property type="term" value="F:oxidoreductase activity"/>
    <property type="evidence" value="ECO:0007669"/>
    <property type="project" value="UniProtKB-KW"/>
</dbReference>
<dbReference type="OrthoDB" id="300709at2759"/>
<evidence type="ECO:0000256" key="3">
    <source>
        <dbReference type="ARBA" id="ARBA00023002"/>
    </source>
</evidence>
<dbReference type="SUPFAM" id="SSF51735">
    <property type="entry name" value="NAD(P)-binding Rossmann-fold domains"/>
    <property type="match status" value="1"/>
</dbReference>
<dbReference type="Pfam" id="PF05368">
    <property type="entry name" value="NmrA"/>
    <property type="match status" value="1"/>
</dbReference>
<evidence type="ECO:0000313" key="6">
    <source>
        <dbReference type="Proteomes" id="UP001061958"/>
    </source>
</evidence>
<evidence type="ECO:0000256" key="2">
    <source>
        <dbReference type="ARBA" id="ARBA00022857"/>
    </source>
</evidence>
<dbReference type="Proteomes" id="UP001061958">
    <property type="component" value="Unassembled WGS sequence"/>
</dbReference>
<feature type="domain" description="NmrA-like" evidence="4">
    <location>
        <begin position="2"/>
        <end position="295"/>
    </location>
</feature>
<name>A0A9C7PW72_9RHOD</name>
<keyword evidence="2" id="KW-0521">NADP</keyword>
<dbReference type="PANTHER" id="PTHR42748">
    <property type="entry name" value="NITROGEN METABOLITE REPRESSION PROTEIN NMRA FAMILY MEMBER"/>
    <property type="match status" value="1"/>
</dbReference>
<dbReference type="PANTHER" id="PTHR42748:SF30">
    <property type="entry name" value="NMRA-LIKE DOMAIN-CONTAINING PROTEIN"/>
    <property type="match status" value="1"/>
</dbReference>
<evidence type="ECO:0000259" key="4">
    <source>
        <dbReference type="Pfam" id="PF05368"/>
    </source>
</evidence>
<accession>A0A9C7PW72</accession>